<dbReference type="InterPro" id="IPR029055">
    <property type="entry name" value="Ntn_hydrolases_N"/>
</dbReference>
<protein>
    <recommendedName>
        <fullName evidence="1">Peptidase C45 hydrolase domain-containing protein</fullName>
    </recommendedName>
</protein>
<dbReference type="Gene3D" id="3.60.60.10">
    <property type="entry name" value="Penicillin V Acylase, Chain A"/>
    <property type="match status" value="1"/>
</dbReference>
<gene>
    <name evidence="2" type="ORF">C5L14_04550</name>
</gene>
<dbReference type="Pfam" id="PF03417">
    <property type="entry name" value="AAT"/>
    <property type="match status" value="1"/>
</dbReference>
<dbReference type="EMBL" id="PUEJ01000002">
    <property type="protein sequence ID" value="PRH88519.1"/>
    <property type="molecule type" value="Genomic_DNA"/>
</dbReference>
<accession>A0A2S9QGP8</accession>
<proteinExistence type="predicted"/>
<dbReference type="OrthoDB" id="8617387at2"/>
<dbReference type="AlphaFoldDB" id="A0A2S9QGP8"/>
<dbReference type="RefSeq" id="WP_105860870.1">
    <property type="nucleotide sequence ID" value="NZ_PUEJ01000002.1"/>
</dbReference>
<name>A0A2S9QGP8_9HYPH</name>
<dbReference type="InterPro" id="IPR047794">
    <property type="entry name" value="C45_proenzyme-like"/>
</dbReference>
<reference evidence="2 3" key="1">
    <citation type="submission" date="2018-02" db="EMBL/GenBank/DDBJ databases">
        <title>Whole genome sequencing of endophytic bacterium.</title>
        <authorList>
            <person name="Eedara R."/>
            <person name="Podile A.R."/>
        </authorList>
    </citation>
    <scope>NUCLEOTIDE SEQUENCE [LARGE SCALE GENOMIC DNA]</scope>
    <source>
        <strain evidence="2 3">RP1T</strain>
    </source>
</reference>
<dbReference type="SUPFAM" id="SSF56235">
    <property type="entry name" value="N-terminal nucleophile aminohydrolases (Ntn hydrolases)"/>
    <property type="match status" value="1"/>
</dbReference>
<evidence type="ECO:0000313" key="3">
    <source>
        <dbReference type="Proteomes" id="UP000237682"/>
    </source>
</evidence>
<dbReference type="Proteomes" id="UP000237682">
    <property type="component" value="Unassembled WGS sequence"/>
</dbReference>
<comment type="caution">
    <text evidence="2">The sequence shown here is derived from an EMBL/GenBank/DDBJ whole genome shotgun (WGS) entry which is preliminary data.</text>
</comment>
<evidence type="ECO:0000259" key="1">
    <source>
        <dbReference type="Pfam" id="PF03417"/>
    </source>
</evidence>
<organism evidence="2 3">
    <name type="scientific">Labrys okinawensis</name>
    <dbReference type="NCBI Taxonomy" id="346911"/>
    <lineage>
        <taxon>Bacteria</taxon>
        <taxon>Pseudomonadati</taxon>
        <taxon>Pseudomonadota</taxon>
        <taxon>Alphaproteobacteria</taxon>
        <taxon>Hyphomicrobiales</taxon>
        <taxon>Xanthobacteraceae</taxon>
        <taxon>Labrys</taxon>
    </lineage>
</organism>
<dbReference type="InterPro" id="IPR005079">
    <property type="entry name" value="Peptidase_C45_hydrolase"/>
</dbReference>
<sequence length="325" mass="35975">MNVGFRSLREQEPGLAWNAVFQAGWPGWRQWFLERGGAQAPSLVDAARAVRRFMPEMEGLWSRLVAAVPSDEDVARFLSFWTPPRYLVHCSQAVLVDDYGPILVRNYDLAPELNEGTLLRSRWRSRDVMGMVDGLSGLADGMNDAGLVVSLTFGGRAVAGRGFGAPMIVRYLLEVCSDTHQAVEALRSVPCHMAYNVTVLDRQGRWETVYLSPDRPAIVSGKAFTTNHQLGVEWPRHGRLSRTVQRAESLEQLLADPTLDGNGLAAAFLTPPLLATSYAQGFGTVYTACYRPAAGAVTLLWPGQAARHWTFQDYGQIEFQVSYPD</sequence>
<dbReference type="NCBIfam" id="NF040521">
    <property type="entry name" value="C45_proenzyme"/>
    <property type="match status" value="1"/>
</dbReference>
<feature type="domain" description="Peptidase C45 hydrolase" evidence="1">
    <location>
        <begin position="100"/>
        <end position="304"/>
    </location>
</feature>
<keyword evidence="3" id="KW-1185">Reference proteome</keyword>
<evidence type="ECO:0000313" key="2">
    <source>
        <dbReference type="EMBL" id="PRH88519.1"/>
    </source>
</evidence>